<dbReference type="AlphaFoldDB" id="S3DHZ6"/>
<dbReference type="GO" id="GO:0003676">
    <property type="term" value="F:nucleic acid binding"/>
    <property type="evidence" value="ECO:0007669"/>
    <property type="project" value="InterPro"/>
</dbReference>
<accession>S3DHZ6</accession>
<comment type="function">
    <text evidence="3">DNA polymerase III is a complex, multichain enzyme responsible for most of the replicative synthesis in bacteria. The epsilon subunit contain the editing function and is a proofreading 3'-5' exonuclease.</text>
</comment>
<evidence type="ECO:0000313" key="6">
    <source>
        <dbReference type="EMBL" id="EPE37295.1"/>
    </source>
</evidence>
<dbReference type="InterPro" id="IPR036397">
    <property type="entry name" value="RNaseH_sf"/>
</dbReference>
<dbReference type="EMBL" id="AMSD01000002">
    <property type="protein sequence ID" value="EPE37295.1"/>
    <property type="molecule type" value="Genomic_DNA"/>
</dbReference>
<dbReference type="Pfam" id="PF00929">
    <property type="entry name" value="RNase_T"/>
    <property type="match status" value="1"/>
</dbReference>
<dbReference type="eggNOG" id="COG2176">
    <property type="taxonomic scope" value="Bacteria"/>
</dbReference>
<proteinExistence type="predicted"/>
<dbReference type="PANTHER" id="PTHR30231:SF37">
    <property type="entry name" value="EXODEOXYRIBONUCLEASE 10"/>
    <property type="match status" value="1"/>
</dbReference>
<comment type="caution">
    <text evidence="6">The sequence shown here is derived from an EMBL/GenBank/DDBJ whole genome shotgun (WGS) entry which is preliminary data.</text>
</comment>
<dbReference type="STRING" id="28176.CF66_9065"/>
<evidence type="ECO:0000256" key="2">
    <source>
        <dbReference type="ARBA" id="ARBA00022839"/>
    </source>
</evidence>
<dbReference type="GO" id="GO:0005829">
    <property type="term" value="C:cytosol"/>
    <property type="evidence" value="ECO:0007669"/>
    <property type="project" value="TreeGrafter"/>
</dbReference>
<keyword evidence="2 6" id="KW-0269">Exonuclease</keyword>
<protein>
    <submittedName>
        <fullName evidence="6">Exonuclease, RNase T and DNA polymerase III</fullName>
    </submittedName>
</protein>
<keyword evidence="2 6" id="KW-0378">Hydrolase</keyword>
<dbReference type="CDD" id="cd06127">
    <property type="entry name" value="DEDDh"/>
    <property type="match status" value="1"/>
</dbReference>
<keyword evidence="1" id="KW-0540">Nuclease</keyword>
<dbReference type="Proteomes" id="UP000053688">
    <property type="component" value="Unassembled WGS sequence"/>
</dbReference>
<keyword evidence="7" id="KW-1185">Reference proteome</keyword>
<dbReference type="FunFam" id="3.30.420.10:FF:000045">
    <property type="entry name" value="3'-5' exonuclease DinG"/>
    <property type="match status" value="1"/>
</dbReference>
<evidence type="ECO:0000256" key="4">
    <source>
        <dbReference type="ARBA" id="ARBA00026073"/>
    </source>
</evidence>
<dbReference type="InterPro" id="IPR013520">
    <property type="entry name" value="Ribonucl_H"/>
</dbReference>
<dbReference type="GO" id="GO:0008408">
    <property type="term" value="F:3'-5' exonuclease activity"/>
    <property type="evidence" value="ECO:0007669"/>
    <property type="project" value="TreeGrafter"/>
</dbReference>
<dbReference type="NCBIfam" id="NF006615">
    <property type="entry name" value="PRK09182.1"/>
    <property type="match status" value="1"/>
</dbReference>
<gene>
    <name evidence="6" type="ORF">O1U_0595</name>
</gene>
<reference evidence="6 7" key="1">
    <citation type="journal article" date="2014" name="Environ. Microbiol.">
        <title>Genomic signatures of obligate host dependence in the luminous bacterial symbiont of a vertebrate.</title>
        <authorList>
            <person name="Hendry T.A."/>
            <person name="de Wet J.R."/>
            <person name="Dunlap P.V."/>
        </authorList>
    </citation>
    <scope>NUCLEOTIDE SEQUENCE [LARGE SCALE GENOMIC DNA]</scope>
    <source>
        <strain evidence="6 7">Akat1</strain>
    </source>
</reference>
<evidence type="ECO:0000259" key="5">
    <source>
        <dbReference type="SMART" id="SM00479"/>
    </source>
</evidence>
<comment type="subunit">
    <text evidence="4">DNA polymerase III contains a core (composed of alpha, epsilon and theta chains) that associates with a tau subunit. This core dimerizes to form the POLIII' complex. PolIII' associates with the gamma complex (composed of gamma, delta, delta', psi and chi chains) and with the beta chain to form the complete DNA polymerase III complex.</text>
</comment>
<dbReference type="GO" id="GO:0045004">
    <property type="term" value="P:DNA replication proofreading"/>
    <property type="evidence" value="ECO:0007669"/>
    <property type="project" value="TreeGrafter"/>
</dbReference>
<name>S3DHZ6_9GAMM</name>
<evidence type="ECO:0000256" key="3">
    <source>
        <dbReference type="ARBA" id="ARBA00025483"/>
    </source>
</evidence>
<dbReference type="SUPFAM" id="SSF53098">
    <property type="entry name" value="Ribonuclease H-like"/>
    <property type="match status" value="1"/>
</dbReference>
<dbReference type="RefSeq" id="WP_016503927.1">
    <property type="nucleotide sequence ID" value="NZ_AMSD01000002.1"/>
</dbReference>
<feature type="domain" description="Exonuclease" evidence="5">
    <location>
        <begin position="51"/>
        <end position="217"/>
    </location>
</feature>
<dbReference type="InterPro" id="IPR012337">
    <property type="entry name" value="RNaseH-like_sf"/>
</dbReference>
<dbReference type="PANTHER" id="PTHR30231">
    <property type="entry name" value="DNA POLYMERASE III SUBUNIT EPSILON"/>
    <property type="match status" value="1"/>
</dbReference>
<evidence type="ECO:0000256" key="1">
    <source>
        <dbReference type="ARBA" id="ARBA00022722"/>
    </source>
</evidence>
<dbReference type="Gene3D" id="3.30.420.10">
    <property type="entry name" value="Ribonuclease H-like superfamily/Ribonuclease H"/>
    <property type="match status" value="1"/>
</dbReference>
<evidence type="ECO:0000313" key="7">
    <source>
        <dbReference type="Proteomes" id="UP000053688"/>
    </source>
</evidence>
<organism evidence="6 7">
    <name type="scientific">Candidatus Photodesmus katoptron Akat1</name>
    <dbReference type="NCBI Taxonomy" id="1236703"/>
    <lineage>
        <taxon>Bacteria</taxon>
        <taxon>Pseudomonadati</taxon>
        <taxon>Pseudomonadota</taxon>
        <taxon>Gammaproteobacteria</taxon>
        <taxon>Vibrionales</taxon>
        <taxon>Vibrionaceae</taxon>
        <taxon>Candidatus Photodesmus</taxon>
    </lineage>
</organism>
<dbReference type="SMART" id="SM00479">
    <property type="entry name" value="EXOIII"/>
    <property type="match status" value="1"/>
</dbReference>
<dbReference type="PATRIC" id="fig|1236703.3.peg.605"/>
<sequence length="300" mass="35277">MKKERAIFPLERITEILTRPDDFQLIERISLTKAEQTWPLQLSSPIGDELPIVFLDTETTGLSEKNDTIIELGMVRSLYSPSQGCIVSILDVINLYEEPTNPLSKFVKRLTGITDEMLHGKFIDDQLVASWLDNDPMIVAHNAQFDRPFFEKRFTKLKNFSWACSANEVDWKTLGFESYKLEHLLLRLGWFYDGHRAVNDCLSMVWLFHLLPESLLNLLSKSKQKTIVVRAFGAPFSVKDSLKERGYRWNTRINKIKNHWYREIPEKELIKEKKYLDRLYNLGSKHAHYEYKNSRNRFKD</sequence>